<feature type="region of interest" description="Disordered" evidence="2">
    <location>
        <begin position="251"/>
        <end position="327"/>
    </location>
</feature>
<proteinExistence type="predicted"/>
<dbReference type="Proteomes" id="UP000004846">
    <property type="component" value="Unassembled WGS sequence"/>
</dbReference>
<keyword evidence="1" id="KW-0175">Coiled coil</keyword>
<gene>
    <name evidence="3" type="ORF">HMPREF9498_02955</name>
</gene>
<evidence type="ECO:0000256" key="1">
    <source>
        <dbReference type="SAM" id="Coils"/>
    </source>
</evidence>
<sequence length="458" mass="52932">MTKTLETQPEEKTVFLCKETNPDFLGREIYADNVETPYNFYLIRKLYLAKEYQNLAEGEQFFEALCESWDESEQFEELIVKKIYVYVETELMYYTVYFGSFEPTTRDLRSALKQWMYEIPTTKNKKTVRMNETNVQVVPQENQLTELAGEIAVLREMLTLLKENLASLNEAVNQTRNPVISRQIKTIHLKRASPVIAAEQASLKVSEDTNLEQPDVNLSPDNLENQEGETTVATSEAVLPVNKLVLEEPAKEPVLSEPAPIKEALPEKKQENQQSTAAKPLFTFPQETEKSSLNSVNKSAEKEEEQKPEKEAVSMESEKENSSSRTIPADFQRQLDELEEEIYRRFMSRQLEDTDGNQAVPKITIEKRQLEAQMFEAKAFSQSFKQVQKKKAGDVRICNQLSCMKLEKGLDKFLDEVTEYVEKRTLFNKKVRCPLPVIRELEGYGQLNQYMQKILDCY</sequence>
<reference evidence="3 4" key="1">
    <citation type="submission" date="2010-07" db="EMBL/GenBank/DDBJ databases">
        <authorList>
            <person name="Sid Ahmed O."/>
        </authorList>
    </citation>
    <scope>NUCLEOTIDE SEQUENCE [LARGE SCALE GENOMIC DNA]</scope>
    <source>
        <strain evidence="3 4">TX4248</strain>
    </source>
</reference>
<dbReference type="AlphaFoldDB" id="A0A125W2A0"/>
<dbReference type="EMBL" id="AEBR01000106">
    <property type="protein sequence ID" value="EFM81423.1"/>
    <property type="molecule type" value="Genomic_DNA"/>
</dbReference>
<feature type="compositionally biased region" description="Basic and acidic residues" evidence="2">
    <location>
        <begin position="299"/>
        <end position="322"/>
    </location>
</feature>
<evidence type="ECO:0000313" key="4">
    <source>
        <dbReference type="Proteomes" id="UP000004846"/>
    </source>
</evidence>
<organism evidence="3 4">
    <name type="scientific">Enterococcus faecalis TX4248</name>
    <dbReference type="NCBI Taxonomy" id="749495"/>
    <lineage>
        <taxon>Bacteria</taxon>
        <taxon>Bacillati</taxon>
        <taxon>Bacillota</taxon>
        <taxon>Bacilli</taxon>
        <taxon>Lactobacillales</taxon>
        <taxon>Enterococcaceae</taxon>
        <taxon>Enterococcus</taxon>
    </lineage>
</organism>
<protein>
    <submittedName>
        <fullName evidence="3">Uncharacterized protein</fullName>
    </submittedName>
</protein>
<accession>A0A125W2A0</accession>
<comment type="caution">
    <text evidence="3">The sequence shown here is derived from an EMBL/GenBank/DDBJ whole genome shotgun (WGS) entry which is preliminary data.</text>
</comment>
<feature type="compositionally biased region" description="Polar residues" evidence="2">
    <location>
        <begin position="219"/>
        <end position="233"/>
    </location>
</feature>
<feature type="coiled-coil region" evidence="1">
    <location>
        <begin position="144"/>
        <end position="171"/>
    </location>
</feature>
<evidence type="ECO:0000256" key="2">
    <source>
        <dbReference type="SAM" id="MobiDB-lite"/>
    </source>
</evidence>
<dbReference type="RefSeq" id="WP_002385773.1">
    <property type="nucleotide sequence ID" value="NZ_GL454487.1"/>
</dbReference>
<dbReference type="HOGENOM" id="CLU_047938_0_0_9"/>
<evidence type="ECO:0000313" key="3">
    <source>
        <dbReference type="EMBL" id="EFM81423.1"/>
    </source>
</evidence>
<name>A0A125W2A0_ENTFL</name>
<feature type="region of interest" description="Disordered" evidence="2">
    <location>
        <begin position="206"/>
        <end position="233"/>
    </location>
</feature>